<dbReference type="Proteomes" id="UP000729402">
    <property type="component" value="Unassembled WGS sequence"/>
</dbReference>
<name>A0A8J5VRP9_ZIZPA</name>
<comment type="caution">
    <text evidence="1">The sequence shown here is derived from an EMBL/GenBank/DDBJ whole genome shotgun (WGS) entry which is preliminary data.</text>
</comment>
<accession>A0A8J5VRP9</accession>
<keyword evidence="2" id="KW-1185">Reference proteome</keyword>
<reference evidence="1" key="1">
    <citation type="journal article" date="2021" name="bioRxiv">
        <title>Whole Genome Assembly and Annotation of Northern Wild Rice, Zizania palustris L., Supports a Whole Genome Duplication in the Zizania Genus.</title>
        <authorList>
            <person name="Haas M."/>
            <person name="Kono T."/>
            <person name="Macchietto M."/>
            <person name="Millas R."/>
            <person name="McGilp L."/>
            <person name="Shao M."/>
            <person name="Duquette J."/>
            <person name="Hirsch C.N."/>
            <person name="Kimball J."/>
        </authorList>
    </citation>
    <scope>NUCLEOTIDE SEQUENCE</scope>
    <source>
        <tissue evidence="1">Fresh leaf tissue</tissue>
    </source>
</reference>
<dbReference type="AlphaFoldDB" id="A0A8J5VRP9"/>
<protein>
    <submittedName>
        <fullName evidence="1">Uncharacterized protein</fullName>
    </submittedName>
</protein>
<evidence type="ECO:0000313" key="2">
    <source>
        <dbReference type="Proteomes" id="UP000729402"/>
    </source>
</evidence>
<evidence type="ECO:0000313" key="1">
    <source>
        <dbReference type="EMBL" id="KAG8081917.1"/>
    </source>
</evidence>
<reference evidence="1" key="2">
    <citation type="submission" date="2021-02" db="EMBL/GenBank/DDBJ databases">
        <authorList>
            <person name="Kimball J.A."/>
            <person name="Haas M.W."/>
            <person name="Macchietto M."/>
            <person name="Kono T."/>
            <person name="Duquette J."/>
            <person name="Shao M."/>
        </authorList>
    </citation>
    <scope>NUCLEOTIDE SEQUENCE</scope>
    <source>
        <tissue evidence="1">Fresh leaf tissue</tissue>
    </source>
</reference>
<organism evidence="1 2">
    <name type="scientific">Zizania palustris</name>
    <name type="common">Northern wild rice</name>
    <dbReference type="NCBI Taxonomy" id="103762"/>
    <lineage>
        <taxon>Eukaryota</taxon>
        <taxon>Viridiplantae</taxon>
        <taxon>Streptophyta</taxon>
        <taxon>Embryophyta</taxon>
        <taxon>Tracheophyta</taxon>
        <taxon>Spermatophyta</taxon>
        <taxon>Magnoliopsida</taxon>
        <taxon>Liliopsida</taxon>
        <taxon>Poales</taxon>
        <taxon>Poaceae</taxon>
        <taxon>BOP clade</taxon>
        <taxon>Oryzoideae</taxon>
        <taxon>Oryzeae</taxon>
        <taxon>Zizaniinae</taxon>
        <taxon>Zizania</taxon>
    </lineage>
</organism>
<gene>
    <name evidence="1" type="ORF">GUJ93_ZPchr0014g46909</name>
</gene>
<proteinExistence type="predicted"/>
<dbReference type="EMBL" id="JAAALK010000086">
    <property type="protein sequence ID" value="KAG8081917.1"/>
    <property type="molecule type" value="Genomic_DNA"/>
</dbReference>
<sequence length="110" mass="13010">MNLHELEEVFEDVHVVKKMLHVMLEKYNHVVVVIEMLVDLNTISIEKIVGRLHVVQDKYDVEEVVYGIGQRLLTEVQWETCRRQCRGKEHAHKNDTKNGDIIMARWTETE</sequence>